<evidence type="ECO:0008006" key="4">
    <source>
        <dbReference type="Google" id="ProtNLM"/>
    </source>
</evidence>
<evidence type="ECO:0000256" key="1">
    <source>
        <dbReference type="SAM" id="Phobius"/>
    </source>
</evidence>
<evidence type="ECO:0000313" key="2">
    <source>
        <dbReference type="EMBL" id="KTD39105.1"/>
    </source>
</evidence>
<dbReference type="STRING" id="45070.Lnau_0304"/>
<dbReference type="AlphaFoldDB" id="A0A0W0X3H6"/>
<feature type="transmembrane region" description="Helical" evidence="1">
    <location>
        <begin position="155"/>
        <end position="175"/>
    </location>
</feature>
<dbReference type="OrthoDB" id="8886194at2"/>
<protein>
    <recommendedName>
        <fullName evidence="4">Transmembrane protein</fullName>
    </recommendedName>
</protein>
<feature type="transmembrane region" description="Helical" evidence="1">
    <location>
        <begin position="346"/>
        <end position="368"/>
    </location>
</feature>
<reference evidence="2 3" key="1">
    <citation type="submission" date="2015-11" db="EMBL/GenBank/DDBJ databases">
        <title>Genomic analysis of 38 Legionella species identifies large and diverse effector repertoires.</title>
        <authorList>
            <person name="Burstein D."/>
            <person name="Amaro F."/>
            <person name="Zusman T."/>
            <person name="Lifshitz Z."/>
            <person name="Cohen O."/>
            <person name="Gilbert J.A."/>
            <person name="Pupko T."/>
            <person name="Shuman H.A."/>
            <person name="Segal G."/>
        </authorList>
    </citation>
    <scope>NUCLEOTIDE SEQUENCE [LARGE SCALE GENOMIC DNA]</scope>
    <source>
        <strain evidence="2 3">ATCC 49506</strain>
    </source>
</reference>
<sequence>MAVTPGFERNSLPPSREQRRTYYGWLLMLLTLSFVIIALWLPFGFSLTALIEEWGIIGTYTTRGLFFIADTASPLAAHASRPLTVFPHSVAFYLDNNSFNYWHLVLMLSFLIKGFCFGFLIRKATGSLQWAFLAAILVVLYPADTMQMTFRGLHINWALSLQLLASYFFVLAFQAKPLIRYFVFSALAVIFNFAAICMYEAAIPLLMLPFLIIYAEHGIRGTYSLLWSRKLLVIAWVSTLAIYLVYLHNLTPAIKTYQNTLIGGRSLWALITQTPYSKLFSVGVLRALLGSWFDAFGMLFKEFGLYGYLYLALILSSIYGLFLFTRTASLKEHEDNNEARASLLRLAVAGFLLLILGYSTFLYLPSYIATTQRTYLFASPGAVMVWLVPLMLIAKHSRKIAISLSFLLIGLGLAAQLFQFRHYVQISMIQRSLLKAIVENYDGRKDKTLLVLDKTNQLNYTWMFLTPNLQGALSYFYNHSLNQILVCRSPGEGWQLYDTHRSGSCLEHEDNWSFVYPEIYSGIENKTPHPVQVVPKKDLYIVTIEPDGSVIADPKMDSYRQDLRHGQSLSSLRYRNILADNTWLPHFTKIWKAPTPDRFQWDFGDWWGLDIPIPGNGWDEAGWMVNSFHHKALAAKIAQDANLLFNLRPSADVYQLRVTLANIINDNIRNTLKMRINDHDIAFRWLDFNPKAIIPNNIDVVATIPRQDLLSGVNSLVFSSDIVKEYYGLSFQVVSINLSPLHSAAANTVNSEKKDKI</sequence>
<keyword evidence="1" id="KW-0812">Transmembrane</keyword>
<feature type="transmembrane region" description="Helical" evidence="1">
    <location>
        <begin position="182"/>
        <end position="215"/>
    </location>
</feature>
<keyword evidence="1" id="KW-0472">Membrane</keyword>
<feature type="transmembrane region" description="Helical" evidence="1">
    <location>
        <begin position="127"/>
        <end position="143"/>
    </location>
</feature>
<feature type="transmembrane region" description="Helical" evidence="1">
    <location>
        <begin position="400"/>
        <end position="418"/>
    </location>
</feature>
<gene>
    <name evidence="2" type="ORF">Lnau_0304</name>
</gene>
<comment type="caution">
    <text evidence="2">The sequence shown here is derived from an EMBL/GenBank/DDBJ whole genome shotgun (WGS) entry which is preliminary data.</text>
</comment>
<name>A0A0W0X3H6_9GAMM</name>
<organism evidence="2 3">
    <name type="scientific">Legionella nautarum</name>
    <dbReference type="NCBI Taxonomy" id="45070"/>
    <lineage>
        <taxon>Bacteria</taxon>
        <taxon>Pseudomonadati</taxon>
        <taxon>Pseudomonadota</taxon>
        <taxon>Gammaproteobacteria</taxon>
        <taxon>Legionellales</taxon>
        <taxon>Legionellaceae</taxon>
        <taxon>Legionella</taxon>
    </lineage>
</organism>
<dbReference type="EMBL" id="LNYO01000003">
    <property type="protein sequence ID" value="KTD39105.1"/>
    <property type="molecule type" value="Genomic_DNA"/>
</dbReference>
<dbReference type="RefSeq" id="WP_058503389.1">
    <property type="nucleotide sequence ID" value="NZ_CAAAIF010000019.1"/>
</dbReference>
<dbReference type="PATRIC" id="fig|45070.6.peg.315"/>
<keyword evidence="1" id="KW-1133">Transmembrane helix</keyword>
<feature type="transmembrane region" description="Helical" evidence="1">
    <location>
        <begin position="227"/>
        <end position="246"/>
    </location>
</feature>
<dbReference type="Proteomes" id="UP000054725">
    <property type="component" value="Unassembled WGS sequence"/>
</dbReference>
<keyword evidence="3" id="KW-1185">Reference proteome</keyword>
<feature type="transmembrane region" description="Helical" evidence="1">
    <location>
        <begin position="101"/>
        <end position="120"/>
    </location>
</feature>
<evidence type="ECO:0000313" key="3">
    <source>
        <dbReference type="Proteomes" id="UP000054725"/>
    </source>
</evidence>
<accession>A0A0W0X3H6</accession>
<feature type="transmembrane region" description="Helical" evidence="1">
    <location>
        <begin position="374"/>
        <end position="393"/>
    </location>
</feature>
<proteinExistence type="predicted"/>
<feature type="transmembrane region" description="Helical" evidence="1">
    <location>
        <begin position="21"/>
        <end position="43"/>
    </location>
</feature>
<feature type="transmembrane region" description="Helical" evidence="1">
    <location>
        <begin position="267"/>
        <end position="293"/>
    </location>
</feature>
<feature type="transmembrane region" description="Helical" evidence="1">
    <location>
        <begin position="305"/>
        <end position="325"/>
    </location>
</feature>